<feature type="compositionally biased region" description="Low complexity" evidence="1">
    <location>
        <begin position="1648"/>
        <end position="1661"/>
    </location>
</feature>
<evidence type="ECO:0000256" key="1">
    <source>
        <dbReference type="SAM" id="MobiDB-lite"/>
    </source>
</evidence>
<feature type="region of interest" description="Disordered" evidence="1">
    <location>
        <begin position="1619"/>
        <end position="1690"/>
    </location>
</feature>
<dbReference type="InterPro" id="IPR043502">
    <property type="entry name" value="DNA/RNA_pol_sf"/>
</dbReference>
<keyword evidence="2" id="KW-1133">Transmembrane helix</keyword>
<proteinExistence type="predicted"/>
<evidence type="ECO:0000313" key="4">
    <source>
        <dbReference type="Proteomes" id="UP001189429"/>
    </source>
</evidence>
<evidence type="ECO:0000256" key="2">
    <source>
        <dbReference type="SAM" id="Phobius"/>
    </source>
</evidence>
<sequence length="1704" mass="184856">MEWARAAAAGAGGLAHLGSLWYDQRCTCQVELGDGFSVDRELLRLLEGQLQRCGPANLTVPAPCPPPECSGYPGLVVLLVAVLAFLAGFAAAASCGWWCLRRSECRATSESAETPYLTDGSDVRASSPGPASARLVSYDEDPRELLWHERLLCAHVHEGSWVVTTPERDMYLEDLQEGVESLVLLGPMGGLPIGWNRGPAHLFRNSSQGPLRREESLRLQADGAELALQERRELGLAASPPLPPPTGAPPPLALEGVPSSGDGGWRYSENRGGARLGERVGDAELEAGCHRGDRGVALVGDVFVACSFFRPGQQMPTPREVEAAEPVSNELRTLPVKYETASQRHRSYKEAASLTTTTAFEGWPISGPRAAEWLAREIARQELTPVRRHFWWRQLLGLGPSVWGVGEHESLSRLFEYALTYDQLNFGELASLELAGRRMAGRLGVAGEGLDWARDLLPLPSGRCLADLLEGLSPAGLGVSRCADRRRSLRRAAEARLQGGISTLDVLGGRGEEWGPKVLPGAIQRQAMASLARAYFAVPPPPDDLTASGAWSALRGCGSGYAVAGVVAGEFATYQRGRLALPAVGNQAIDLVSCLPDHYQKLLEDSGRAIRRPAVCTKDVAAEVGELGPAMDPILARSPSKYAEFLMSAYESGVVEPATEVRSFVGVFFVRKKDGSLRIIFGPRKTNSQFVPPDSVALASPEALGDLELPGQRLWVSEGDVENCYCQFLLPDDLRADFVLPAVPRKLLPRSLRRLLPPGNDFVHFQVRVVPMGWSWAAALAQAANGELLRAGPQGARRWICNRRCAPAVAGREPAALLYIDNFASLGAVKEAVQLDSDSMERQLRGRGLTTHDISGPQVDVDLLGFHIDGVKGAIHIAPRRFWRLVMSLDYILKHPLLTGAELERLIGHLTYVLLLRREVLSLLSASYVFVSKCYTRRVRLWPSVRRELAWMRALLPLVWADLRGAWAPSVMAVDASMSGLGAVERSADPRGVGRIGRVRERWRFKERELVAEGSRARALREGAVGDSPFPDVPSDFCKAASWKTVASRRWRHRAPIHLLEGEALLWAMRRQVRRVAHHGCRSTASPWHRLLGSSVSGLELEAVRPSTQQNYLKCLSGLCNWLGVETLPSWSALEWDDALLQYLNDEFAQGVRPNRAAKLLSAVLWARPALGRPLRVVLPRGSRALLGWKRMRPGRSRPPLPWLVLCGVLELLLLKREVAMACALCLMFHCYLRPGELLAMKAFQLVPPAAGLQGGFRWWTLLLHPEELLVPSKTGELDDSLPLGAPELQWLAPALRDLKARLEPREPLWSFGYAQLREELENALAVLGLQSLGATLRCPRRGGASHDRIVGRRSLEQRGRWRARLSARRYEKHGRLALQVAKVPPVVQERLRLSTQRLPQLFASCSTRRSTECAWGEIGSPSRSSLGQAASPRRFVPEALGTINMLVCAAFWANALWQEDGSPWVSPATASIFWDLAVVSICSCAWTAKHVGDFGLALLGLACPAACIPFAFARLAERAAEGYVPVAGIDSSGHVQLAVLAAWQGVGGAVDVAQGTGGRLCVVVDVGVAIRSTHAARSVRVGEAAEGGAMHIWFRGKVVARLFVVLAFGYVLRDRATPASGSTGAAGGSAGASGGTDEEDFSDQLARALSPSGEASSSSARGGGGRAEASRPQDDPALALPGAGWTPSAFATSLGVGWTTQDR</sequence>
<reference evidence="3" key="1">
    <citation type="submission" date="2023-10" db="EMBL/GenBank/DDBJ databases">
        <authorList>
            <person name="Chen Y."/>
            <person name="Shah S."/>
            <person name="Dougan E. K."/>
            <person name="Thang M."/>
            <person name="Chan C."/>
        </authorList>
    </citation>
    <scope>NUCLEOTIDE SEQUENCE [LARGE SCALE GENOMIC DNA]</scope>
</reference>
<dbReference type="Proteomes" id="UP001189429">
    <property type="component" value="Unassembled WGS sequence"/>
</dbReference>
<protein>
    <submittedName>
        <fullName evidence="3">Uncharacterized protein</fullName>
    </submittedName>
</protein>
<name>A0ABN9SKR3_9DINO</name>
<feature type="compositionally biased region" description="Gly residues" evidence="1">
    <location>
        <begin position="1625"/>
        <end position="1635"/>
    </location>
</feature>
<comment type="caution">
    <text evidence="3">The sequence shown here is derived from an EMBL/GenBank/DDBJ whole genome shotgun (WGS) entry which is preliminary data.</text>
</comment>
<dbReference type="SUPFAM" id="SSF56672">
    <property type="entry name" value="DNA/RNA polymerases"/>
    <property type="match status" value="1"/>
</dbReference>
<dbReference type="EMBL" id="CAUYUJ010011670">
    <property type="protein sequence ID" value="CAK0832377.1"/>
    <property type="molecule type" value="Genomic_DNA"/>
</dbReference>
<gene>
    <name evidence="3" type="ORF">PCOR1329_LOCUS30405</name>
</gene>
<keyword evidence="2" id="KW-0812">Transmembrane</keyword>
<feature type="transmembrane region" description="Helical" evidence="2">
    <location>
        <begin position="75"/>
        <end position="100"/>
    </location>
</feature>
<keyword evidence="2" id="KW-0472">Membrane</keyword>
<accession>A0ABN9SKR3</accession>
<keyword evidence="4" id="KW-1185">Reference proteome</keyword>
<organism evidence="3 4">
    <name type="scientific">Prorocentrum cordatum</name>
    <dbReference type="NCBI Taxonomy" id="2364126"/>
    <lineage>
        <taxon>Eukaryota</taxon>
        <taxon>Sar</taxon>
        <taxon>Alveolata</taxon>
        <taxon>Dinophyceae</taxon>
        <taxon>Prorocentrales</taxon>
        <taxon>Prorocentraceae</taxon>
        <taxon>Prorocentrum</taxon>
    </lineage>
</organism>
<evidence type="ECO:0000313" key="3">
    <source>
        <dbReference type="EMBL" id="CAK0832377.1"/>
    </source>
</evidence>